<dbReference type="InterPro" id="IPR019734">
    <property type="entry name" value="TPR_rpt"/>
</dbReference>
<dbReference type="PANTHER" id="PTHR45641:SF1">
    <property type="entry name" value="AAA+ ATPASE DOMAIN-CONTAINING PROTEIN"/>
    <property type="match status" value="1"/>
</dbReference>
<evidence type="ECO:0000256" key="2">
    <source>
        <dbReference type="ARBA" id="ARBA00022803"/>
    </source>
</evidence>
<dbReference type="Pfam" id="PF13181">
    <property type="entry name" value="TPR_8"/>
    <property type="match status" value="1"/>
</dbReference>
<dbReference type="EMBL" id="CAJNOO010000429">
    <property type="protein sequence ID" value="CAF0940876.1"/>
    <property type="molecule type" value="Genomic_DNA"/>
</dbReference>
<protein>
    <submittedName>
        <fullName evidence="7">Uncharacterized protein</fullName>
    </submittedName>
</protein>
<dbReference type="Proteomes" id="UP000663889">
    <property type="component" value="Unassembled WGS sequence"/>
</dbReference>
<feature type="repeat" description="TPR" evidence="3">
    <location>
        <begin position="204"/>
        <end position="237"/>
    </location>
</feature>
<feature type="transmembrane region" description="Helical" evidence="4">
    <location>
        <begin position="20"/>
        <end position="42"/>
    </location>
</feature>
<dbReference type="OrthoDB" id="10061355at2759"/>
<proteinExistence type="predicted"/>
<dbReference type="EMBL" id="CAJNOU010000437">
    <property type="protein sequence ID" value="CAF0997240.1"/>
    <property type="molecule type" value="Genomic_DNA"/>
</dbReference>
<dbReference type="SUPFAM" id="SSF48452">
    <property type="entry name" value="TPR-like"/>
    <property type="match status" value="1"/>
</dbReference>
<dbReference type="Gene3D" id="1.25.40.10">
    <property type="entry name" value="Tetratricopeptide repeat domain"/>
    <property type="match status" value="1"/>
</dbReference>
<organism evidence="7 8">
    <name type="scientific">Rotaria sordida</name>
    <dbReference type="NCBI Taxonomy" id="392033"/>
    <lineage>
        <taxon>Eukaryota</taxon>
        <taxon>Metazoa</taxon>
        <taxon>Spiralia</taxon>
        <taxon>Gnathifera</taxon>
        <taxon>Rotifera</taxon>
        <taxon>Eurotatoria</taxon>
        <taxon>Bdelloidea</taxon>
        <taxon>Philodinida</taxon>
        <taxon>Philodinidae</taxon>
        <taxon>Rotaria</taxon>
    </lineage>
</organism>
<keyword evidence="4" id="KW-0472">Membrane</keyword>
<dbReference type="Pfam" id="PF13424">
    <property type="entry name" value="TPR_12"/>
    <property type="match status" value="2"/>
</dbReference>
<dbReference type="Proteomes" id="UP000663882">
    <property type="component" value="Unassembled WGS sequence"/>
</dbReference>
<keyword evidence="4" id="KW-1133">Transmembrane helix</keyword>
<evidence type="ECO:0000256" key="3">
    <source>
        <dbReference type="PROSITE-ProRule" id="PRU00339"/>
    </source>
</evidence>
<keyword evidence="4" id="KW-0812">Transmembrane</keyword>
<dbReference type="Proteomes" id="UP000663874">
    <property type="component" value="Unassembled WGS sequence"/>
</dbReference>
<evidence type="ECO:0000313" key="6">
    <source>
        <dbReference type="EMBL" id="CAF0997240.1"/>
    </source>
</evidence>
<feature type="repeat" description="TPR" evidence="3">
    <location>
        <begin position="162"/>
        <end position="195"/>
    </location>
</feature>
<dbReference type="SMART" id="SM00028">
    <property type="entry name" value="TPR"/>
    <property type="match status" value="3"/>
</dbReference>
<evidence type="ECO:0000256" key="4">
    <source>
        <dbReference type="SAM" id="Phobius"/>
    </source>
</evidence>
<dbReference type="EMBL" id="CAJOBE010001204">
    <property type="protein sequence ID" value="CAF3723843.1"/>
    <property type="molecule type" value="Genomic_DNA"/>
</dbReference>
<dbReference type="PANTHER" id="PTHR45641">
    <property type="entry name" value="TETRATRICOPEPTIDE REPEAT PROTEIN (AFU_ORTHOLOGUE AFUA_6G03870)"/>
    <property type="match status" value="1"/>
</dbReference>
<sequence>MERMLVECYNYSIFDSRKRSFIISTLIFIICPLTTIPGIFTLKKPPTDQFYSKINGLLASVGCINYTPIGYTIYKVIFSIHLYGTLLFYILLCLGVFAHLLRHRQRIAPNHTSLQNIRLILRNHRDFFIPLSKGEYDKALECFEKAVNIQVNSLARYHPMLAATYSNIGSIYKEEGEYDKALEYFEKELEVELMSLPSNHPSLVTTYANIGSLYSEKDDDDKALEYYTKGLEVELKSTEPLHPSVGIACVNIGSLYKENGVYDKGLEYYETGLRIFLDSLPPHNPLLATVYCKFGLIYDEIGEYDKAL</sequence>
<evidence type="ECO:0000313" key="5">
    <source>
        <dbReference type="EMBL" id="CAF0940876.1"/>
    </source>
</evidence>
<evidence type="ECO:0000256" key="1">
    <source>
        <dbReference type="ARBA" id="ARBA00022737"/>
    </source>
</evidence>
<dbReference type="PROSITE" id="PS50293">
    <property type="entry name" value="TPR_REGION"/>
    <property type="match status" value="2"/>
</dbReference>
<reference evidence="7" key="1">
    <citation type="submission" date="2021-02" db="EMBL/GenBank/DDBJ databases">
        <authorList>
            <person name="Nowell W R."/>
        </authorList>
    </citation>
    <scope>NUCLEOTIDE SEQUENCE</scope>
</reference>
<evidence type="ECO:0000313" key="7">
    <source>
        <dbReference type="EMBL" id="CAF3723843.1"/>
    </source>
</evidence>
<gene>
    <name evidence="7" type="ORF">FNK824_LOCUS10644</name>
    <name evidence="5" type="ORF">RFH988_LOCUS11074</name>
    <name evidence="6" type="ORF">SEV965_LOCUS10594</name>
</gene>
<keyword evidence="1" id="KW-0677">Repeat</keyword>
<comment type="caution">
    <text evidence="7">The sequence shown here is derived from an EMBL/GenBank/DDBJ whole genome shotgun (WGS) entry which is preliminary data.</text>
</comment>
<keyword evidence="2 3" id="KW-0802">TPR repeat</keyword>
<dbReference type="PROSITE" id="PS50005">
    <property type="entry name" value="TPR"/>
    <property type="match status" value="2"/>
</dbReference>
<accession>A0A818WGP1</accession>
<dbReference type="InterPro" id="IPR011990">
    <property type="entry name" value="TPR-like_helical_dom_sf"/>
</dbReference>
<feature type="transmembrane region" description="Helical" evidence="4">
    <location>
        <begin position="80"/>
        <end position="101"/>
    </location>
</feature>
<dbReference type="AlphaFoldDB" id="A0A818WGP1"/>
<name>A0A818WGP1_9BILA</name>
<evidence type="ECO:0000313" key="8">
    <source>
        <dbReference type="Proteomes" id="UP000663874"/>
    </source>
</evidence>